<sequence length="107" mass="11340">MVIETSITDHAPVLLSIDCAKTKTATGKYKTCIDYEAIQRDLLACDFSNVTDTSDVNIATNNLISIISNVVEQNTYGDAGGVGASPCKGRILRPGRVVWPGGQLPNG</sequence>
<proteinExistence type="predicted"/>
<gene>
    <name evidence="1" type="ORF">JYU34_020624</name>
</gene>
<dbReference type="EMBL" id="JAHIBW010000028">
    <property type="protein sequence ID" value="KAG7296726.1"/>
    <property type="molecule type" value="Genomic_DNA"/>
</dbReference>
<name>A0ABQ7PUS1_PLUXY</name>
<dbReference type="Proteomes" id="UP000823941">
    <property type="component" value="Chromosome 28"/>
</dbReference>
<keyword evidence="2" id="KW-1185">Reference proteome</keyword>
<accession>A0ABQ7PUS1</accession>
<evidence type="ECO:0000313" key="2">
    <source>
        <dbReference type="Proteomes" id="UP000823941"/>
    </source>
</evidence>
<organism evidence="1 2">
    <name type="scientific">Plutella xylostella</name>
    <name type="common">Diamondback moth</name>
    <name type="synonym">Plutella maculipennis</name>
    <dbReference type="NCBI Taxonomy" id="51655"/>
    <lineage>
        <taxon>Eukaryota</taxon>
        <taxon>Metazoa</taxon>
        <taxon>Ecdysozoa</taxon>
        <taxon>Arthropoda</taxon>
        <taxon>Hexapoda</taxon>
        <taxon>Insecta</taxon>
        <taxon>Pterygota</taxon>
        <taxon>Neoptera</taxon>
        <taxon>Endopterygota</taxon>
        <taxon>Lepidoptera</taxon>
        <taxon>Glossata</taxon>
        <taxon>Ditrysia</taxon>
        <taxon>Yponomeutoidea</taxon>
        <taxon>Plutellidae</taxon>
        <taxon>Plutella</taxon>
    </lineage>
</organism>
<evidence type="ECO:0000313" key="1">
    <source>
        <dbReference type="EMBL" id="KAG7296726.1"/>
    </source>
</evidence>
<protein>
    <submittedName>
        <fullName evidence="1">Uncharacterized protein</fullName>
    </submittedName>
</protein>
<comment type="caution">
    <text evidence="1">The sequence shown here is derived from an EMBL/GenBank/DDBJ whole genome shotgun (WGS) entry which is preliminary data.</text>
</comment>
<reference evidence="1 2" key="1">
    <citation type="submission" date="2021-06" db="EMBL/GenBank/DDBJ databases">
        <title>A haploid diamondback moth (Plutella xylostella L.) genome assembly resolves 31 chromosomes and identifies a diamide resistance mutation.</title>
        <authorList>
            <person name="Ward C.M."/>
            <person name="Perry K.D."/>
            <person name="Baker G."/>
            <person name="Powis K."/>
            <person name="Heckel D.G."/>
            <person name="Baxter S.W."/>
        </authorList>
    </citation>
    <scope>NUCLEOTIDE SEQUENCE [LARGE SCALE GENOMIC DNA]</scope>
    <source>
        <strain evidence="1 2">LV</strain>
        <tissue evidence="1">Single pupa</tissue>
    </source>
</reference>